<keyword evidence="9" id="KW-0560">Oxidoreductase</keyword>
<keyword evidence="8" id="KW-0274">FAD</keyword>
<dbReference type="PANTHER" id="PTHR43104">
    <property type="entry name" value="L-2-HYDROXYGLUTARATE DEHYDROGENASE, MITOCHONDRIAL"/>
    <property type="match status" value="1"/>
</dbReference>
<evidence type="ECO:0000256" key="2">
    <source>
        <dbReference type="ARBA" id="ARBA00001974"/>
    </source>
</evidence>
<proteinExistence type="inferred from homology"/>
<dbReference type="GO" id="GO:0005737">
    <property type="term" value="C:cytoplasm"/>
    <property type="evidence" value="ECO:0007669"/>
    <property type="project" value="TreeGrafter"/>
</dbReference>
<dbReference type="Gene3D" id="3.30.9.10">
    <property type="entry name" value="D-Amino Acid Oxidase, subunit A, domain 2"/>
    <property type="match status" value="1"/>
</dbReference>
<dbReference type="RefSeq" id="WP_011731885.1">
    <property type="nucleotide sequence ID" value="NZ_AACCWR020000019.1"/>
</dbReference>
<gene>
    <name evidence="12" type="ORF">CX802_05660</name>
</gene>
<evidence type="ECO:0000256" key="11">
    <source>
        <dbReference type="ARBA" id="ARBA00031550"/>
    </source>
</evidence>
<comment type="caution">
    <text evidence="12">The sequence shown here is derived from an EMBL/GenBank/DDBJ whole genome shotgun (WGS) entry which is preliminary data.</text>
</comment>
<evidence type="ECO:0000313" key="12">
    <source>
        <dbReference type="EMBL" id="EAI8859320.1"/>
    </source>
</evidence>
<dbReference type="SUPFAM" id="SSF51905">
    <property type="entry name" value="FAD/NAD(P)-binding domain"/>
    <property type="match status" value="1"/>
</dbReference>
<evidence type="ECO:0000256" key="5">
    <source>
        <dbReference type="ARBA" id="ARBA00013026"/>
    </source>
</evidence>
<dbReference type="EMBL" id="AABTCC010000015">
    <property type="protein sequence ID" value="EAI8859320.1"/>
    <property type="molecule type" value="Genomic_DNA"/>
</dbReference>
<dbReference type="GeneID" id="61064473"/>
<evidence type="ECO:0000256" key="3">
    <source>
        <dbReference type="ARBA" id="ARBA00005012"/>
    </source>
</evidence>
<comment type="cofactor">
    <cofactor evidence="2">
        <name>FAD</name>
        <dbReference type="ChEBI" id="CHEBI:57692"/>
    </cofactor>
</comment>
<dbReference type="EC" id="1.1.5.4" evidence="5"/>
<evidence type="ECO:0000256" key="10">
    <source>
        <dbReference type="ARBA" id="ARBA00030660"/>
    </source>
</evidence>
<comment type="similarity">
    <text evidence="4">Belongs to the MQO family.</text>
</comment>
<reference evidence="12 13" key="1">
    <citation type="submission" date="2018-06" db="EMBL/GenBank/DDBJ databases">
        <authorList>
            <consortium name="PulseNet: The National Subtyping Network for Foodborne Disease Surveillance"/>
            <person name="Tarr C.L."/>
            <person name="Trees E."/>
            <person name="Katz L.S."/>
            <person name="Carleton-Romer H.A."/>
            <person name="Stroika S."/>
            <person name="Kucerova Z."/>
            <person name="Roache K.F."/>
            <person name="Sabol A.L."/>
            <person name="Besser J."/>
            <person name="Gerner-Smidt P."/>
        </authorList>
    </citation>
    <scope>NUCLEOTIDE SEQUENCE [LARGE SCALE GENOMIC DNA]</scope>
    <source>
        <strain evidence="12 13">PNUSAC001503</strain>
    </source>
</reference>
<keyword evidence="6" id="KW-0816">Tricarboxylic acid cycle</keyword>
<evidence type="ECO:0000313" key="13">
    <source>
        <dbReference type="Proteomes" id="UP000535509"/>
    </source>
</evidence>
<sequence>MKEKHYQVAIVGGGISGGALLYELARYTDINSMVLIEKYGGLATLNSKGTANSQTVHCGDIETNYTFEKASKVRKTARMVVKYGLQHGYQYKYMFDGQKMAIGVGDSEVEFIKKRYEEFKVLYPYIEFYDKDELSKIEPKIIYDANGFARNENVVGMGVKSGEYTTVDYGAFTTTFVDNARNEGKECDLYLNSEVQNITQAGDKFFIETKNGLSISANFVVVNAGAHSLFLAHKMGYGLDFGCLPVAGSFYLTKQKLLNGKVYMVQNPKLPFAALHGDPDILANGCTRFGPTALALPKLERYHGTYRSFMDFCKTLNLDGDIVKIFYDLFKDSEIRNYILRNFLFEVPLLNKQLFVKDARKIVPSLQTGDIYYAKGFGGVRPQVLNKTEKKLMLGEASINTKKGIIFNMTPSPGATSCLGNALRDVKEICAFLGSTFYEDKFNEELVDKE</sequence>
<evidence type="ECO:0000256" key="1">
    <source>
        <dbReference type="ARBA" id="ARBA00001139"/>
    </source>
</evidence>
<dbReference type="GO" id="GO:0006099">
    <property type="term" value="P:tricarboxylic acid cycle"/>
    <property type="evidence" value="ECO:0007669"/>
    <property type="project" value="UniProtKB-UniPathway"/>
</dbReference>
<accession>A0A5L8KHP3</accession>
<dbReference type="InterPro" id="IPR036188">
    <property type="entry name" value="FAD/NAD-bd_sf"/>
</dbReference>
<name>A0A5L8KHP3_CAMFE</name>
<dbReference type="GO" id="GO:0008924">
    <property type="term" value="F:L-malate dehydrogenase (quinone) activity"/>
    <property type="evidence" value="ECO:0007669"/>
    <property type="project" value="UniProtKB-EC"/>
</dbReference>
<organism evidence="12 13">
    <name type="scientific">Campylobacter fetus</name>
    <dbReference type="NCBI Taxonomy" id="196"/>
    <lineage>
        <taxon>Bacteria</taxon>
        <taxon>Pseudomonadati</taxon>
        <taxon>Campylobacterota</taxon>
        <taxon>Epsilonproteobacteria</taxon>
        <taxon>Campylobacterales</taxon>
        <taxon>Campylobacteraceae</taxon>
        <taxon>Campylobacter</taxon>
    </lineage>
</organism>
<dbReference type="Proteomes" id="UP000535509">
    <property type="component" value="Unassembled WGS sequence"/>
</dbReference>
<dbReference type="GO" id="GO:0047545">
    <property type="term" value="F:(S)-2-hydroxyglutarate dehydrogenase activity"/>
    <property type="evidence" value="ECO:0007669"/>
    <property type="project" value="TreeGrafter"/>
</dbReference>
<comment type="catalytic activity">
    <reaction evidence="1">
        <text>(S)-malate + a quinone = a quinol + oxaloacetate</text>
        <dbReference type="Rhea" id="RHEA:46012"/>
        <dbReference type="ChEBI" id="CHEBI:15589"/>
        <dbReference type="ChEBI" id="CHEBI:16452"/>
        <dbReference type="ChEBI" id="CHEBI:24646"/>
        <dbReference type="ChEBI" id="CHEBI:132124"/>
        <dbReference type="EC" id="1.1.5.4"/>
    </reaction>
</comment>
<evidence type="ECO:0000256" key="7">
    <source>
        <dbReference type="ARBA" id="ARBA00022630"/>
    </source>
</evidence>
<dbReference type="Pfam" id="PF06039">
    <property type="entry name" value="Mqo"/>
    <property type="match status" value="1"/>
</dbReference>
<dbReference type="AlphaFoldDB" id="A0A5L8KHP3"/>
<evidence type="ECO:0000256" key="9">
    <source>
        <dbReference type="ARBA" id="ARBA00023002"/>
    </source>
</evidence>
<dbReference type="OMA" id="NFLFEVP"/>
<keyword evidence="13" id="KW-1185">Reference proteome</keyword>
<dbReference type="InterPro" id="IPR006231">
    <property type="entry name" value="MQO"/>
</dbReference>
<comment type="pathway">
    <text evidence="3">Carbohydrate metabolism; tricarboxylic acid cycle; oxaloacetate from (S)-malate (quinone route): step 1/1.</text>
</comment>
<evidence type="ECO:0000256" key="8">
    <source>
        <dbReference type="ARBA" id="ARBA00022827"/>
    </source>
</evidence>
<dbReference type="UniPathway" id="UPA00223">
    <property type="reaction ID" value="UER01008"/>
</dbReference>
<dbReference type="Gene3D" id="3.50.50.60">
    <property type="entry name" value="FAD/NAD(P)-binding domain"/>
    <property type="match status" value="1"/>
</dbReference>
<evidence type="ECO:0000256" key="4">
    <source>
        <dbReference type="ARBA" id="ARBA00006389"/>
    </source>
</evidence>
<protein>
    <recommendedName>
        <fullName evidence="5">malate dehydrogenase (quinone)</fullName>
        <ecNumber evidence="5">1.1.5.4</ecNumber>
    </recommendedName>
    <alternativeName>
        <fullName evidence="11">MQO</fullName>
    </alternativeName>
    <alternativeName>
        <fullName evidence="10">Malate dehydrogenase [quinone]</fullName>
    </alternativeName>
</protein>
<keyword evidence="7" id="KW-0285">Flavoprotein</keyword>
<evidence type="ECO:0000256" key="6">
    <source>
        <dbReference type="ARBA" id="ARBA00022532"/>
    </source>
</evidence>
<dbReference type="PANTHER" id="PTHR43104:SF2">
    <property type="entry name" value="L-2-HYDROXYGLUTARATE DEHYDROGENASE, MITOCHONDRIAL"/>
    <property type="match status" value="1"/>
</dbReference>